<name>A0AB35UH01_9FIRM</name>
<evidence type="ECO:0000256" key="4">
    <source>
        <dbReference type="RuleBase" id="RU003690"/>
    </source>
</evidence>
<protein>
    <submittedName>
        <fullName evidence="5">Family 1 glycosylhydrolase</fullName>
    </submittedName>
</protein>
<dbReference type="GO" id="GO:0016052">
    <property type="term" value="P:carbohydrate catabolic process"/>
    <property type="evidence" value="ECO:0007669"/>
    <property type="project" value="TreeGrafter"/>
</dbReference>
<proteinExistence type="inferred from homology"/>
<dbReference type="InterPro" id="IPR033132">
    <property type="entry name" value="GH_1_N_CS"/>
</dbReference>
<evidence type="ECO:0000256" key="3">
    <source>
        <dbReference type="ARBA" id="ARBA00023295"/>
    </source>
</evidence>
<keyword evidence="3" id="KW-0326">Glycosidase</keyword>
<dbReference type="PANTHER" id="PTHR10353:SF122">
    <property type="entry name" value="6-PHOSPHO-BETA-GLUCOSIDASE ASCB-RELATED"/>
    <property type="match status" value="1"/>
</dbReference>
<dbReference type="Proteomes" id="UP001276902">
    <property type="component" value="Unassembled WGS sequence"/>
</dbReference>
<dbReference type="GO" id="GO:0005829">
    <property type="term" value="C:cytosol"/>
    <property type="evidence" value="ECO:0007669"/>
    <property type="project" value="TreeGrafter"/>
</dbReference>
<dbReference type="EMBL" id="JALDAW010000002">
    <property type="protein sequence ID" value="MDY5166713.1"/>
    <property type="molecule type" value="Genomic_DNA"/>
</dbReference>
<gene>
    <name evidence="5" type="ORF">MQE39_01055</name>
</gene>
<dbReference type="FunFam" id="3.20.20.80:FF:000004">
    <property type="entry name" value="Beta-glucosidase 6-phospho-beta-glucosidase"/>
    <property type="match status" value="1"/>
</dbReference>
<dbReference type="PRINTS" id="PR00131">
    <property type="entry name" value="GLHYDRLASE1"/>
</dbReference>
<keyword evidence="2" id="KW-0378">Hydrolase</keyword>
<dbReference type="PROSITE" id="PS00653">
    <property type="entry name" value="GLYCOSYL_HYDROL_F1_2"/>
    <property type="match status" value="1"/>
</dbReference>
<evidence type="ECO:0000256" key="2">
    <source>
        <dbReference type="ARBA" id="ARBA00022801"/>
    </source>
</evidence>
<accession>A0AB35UH01</accession>
<dbReference type="RefSeq" id="WP_320882790.1">
    <property type="nucleotide sequence ID" value="NZ_BAABZA010000008.1"/>
</dbReference>
<evidence type="ECO:0000256" key="1">
    <source>
        <dbReference type="ARBA" id="ARBA00010838"/>
    </source>
</evidence>
<dbReference type="SUPFAM" id="SSF51445">
    <property type="entry name" value="(Trans)glycosidases"/>
    <property type="match status" value="1"/>
</dbReference>
<dbReference type="InterPro" id="IPR001360">
    <property type="entry name" value="Glyco_hydro_1"/>
</dbReference>
<dbReference type="InterPro" id="IPR017853">
    <property type="entry name" value="GH"/>
</dbReference>
<evidence type="ECO:0000313" key="6">
    <source>
        <dbReference type="Proteomes" id="UP001276902"/>
    </source>
</evidence>
<dbReference type="Pfam" id="PF00232">
    <property type="entry name" value="Glyco_hydro_1"/>
    <property type="match status" value="1"/>
</dbReference>
<dbReference type="Gene3D" id="3.20.20.80">
    <property type="entry name" value="Glycosidases"/>
    <property type="match status" value="1"/>
</dbReference>
<organism evidence="5 6">
    <name type="scientific">Dielma fastidiosa</name>
    <dbReference type="NCBI Taxonomy" id="1034346"/>
    <lineage>
        <taxon>Bacteria</taxon>
        <taxon>Bacillati</taxon>
        <taxon>Bacillota</taxon>
        <taxon>Erysipelotrichia</taxon>
        <taxon>Erysipelotrichales</taxon>
        <taxon>Erysipelotrichaceae</taxon>
        <taxon>Dielma</taxon>
    </lineage>
</organism>
<dbReference type="GO" id="GO:0008422">
    <property type="term" value="F:beta-glucosidase activity"/>
    <property type="evidence" value="ECO:0007669"/>
    <property type="project" value="TreeGrafter"/>
</dbReference>
<sequence>MESKFPKEFLWGGATAANQIEGAWNIDGKGLSTADVHKFKDITDKSQLNKVHENCDVTDEQIQEALNTDDTEYYPKRHGIDYYHKYKDDIAMFAEMGFKIYRFSIAWSRIYPNGDDKQPNEKGLQFYEDVIHECIKHNIEPLITLSHYEPPLTFCTKYNGWYSRESIEFFSTYVKTLIDRFKGKVKYWVTFNEIDSIIRHPFMTGGLIESRFKPEDFEEVMYQAMHHQFVASAKAIEIIHQEDPKAKVGCMITKLTYYPFSCKPCDVLETQKRMRKVYCFSDTQVFGEYPKYLLKAYENKGFHIKMTDEDLAIMKKNPVDFVSFSYYQTSCVAANPNGLETTAGNTTIGIKNPHLKTSEWGWQIDPTGLRIALVDLYDRYRKPLFIAENGLGAIDTVEADGSIQDDYRIEYMKQHLKAVGQAIHEDGVEVMGYTVWGPIDLLSNSLSQISKRYGMIYVDLDNHGHGTYTRKKKKSFDWYKKVIETNGASLFDEEER</sequence>
<evidence type="ECO:0000313" key="5">
    <source>
        <dbReference type="EMBL" id="MDY5166713.1"/>
    </source>
</evidence>
<comment type="caution">
    <text evidence="5">The sequence shown here is derived from an EMBL/GenBank/DDBJ whole genome shotgun (WGS) entry which is preliminary data.</text>
</comment>
<reference evidence="5" key="1">
    <citation type="submission" date="2022-03" db="EMBL/GenBank/DDBJ databases">
        <title>First case of bacteraemia caused by Dielma fastidiosa in a patient hospitalised with diverticulitis.</title>
        <authorList>
            <person name="Forman-Ankjaer B."/>
            <person name="Hvid-Jensen F."/>
            <person name="Kobel C.M."/>
            <person name="Greve T."/>
        </authorList>
    </citation>
    <scope>NUCLEOTIDE SEQUENCE</scope>
    <source>
        <strain evidence="5">AUH_DF_2021</strain>
    </source>
</reference>
<dbReference type="AlphaFoldDB" id="A0AB35UH01"/>
<dbReference type="PANTHER" id="PTHR10353">
    <property type="entry name" value="GLYCOSYL HYDROLASE"/>
    <property type="match status" value="1"/>
</dbReference>
<comment type="similarity">
    <text evidence="1 4">Belongs to the glycosyl hydrolase 1 family.</text>
</comment>